<dbReference type="PRINTS" id="PR00368">
    <property type="entry name" value="FADPNR"/>
</dbReference>
<gene>
    <name evidence="7" type="ORF">B8W67_11370</name>
</gene>
<keyword evidence="3" id="KW-0274">FAD</keyword>
<evidence type="ECO:0000256" key="3">
    <source>
        <dbReference type="ARBA" id="ARBA00022827"/>
    </source>
</evidence>
<dbReference type="Gene3D" id="3.50.50.60">
    <property type="entry name" value="FAD/NAD(P)-binding domain"/>
    <property type="match status" value="2"/>
</dbReference>
<keyword evidence="4" id="KW-0560">Oxidoreductase</keyword>
<proteinExistence type="predicted"/>
<comment type="cofactor">
    <cofactor evidence="1">
        <name>FAD</name>
        <dbReference type="ChEBI" id="CHEBI:57692"/>
    </cofactor>
</comment>
<evidence type="ECO:0000256" key="1">
    <source>
        <dbReference type="ARBA" id="ARBA00001974"/>
    </source>
</evidence>
<feature type="domain" description="FAD/NAD(P)-binding" evidence="5">
    <location>
        <begin position="1"/>
        <end position="294"/>
    </location>
</feature>
<protein>
    <submittedName>
        <fullName evidence="7">FAD-dependent oxidoreductase</fullName>
    </submittedName>
</protein>
<evidence type="ECO:0000313" key="8">
    <source>
        <dbReference type="Proteomes" id="UP000193577"/>
    </source>
</evidence>
<dbReference type="GO" id="GO:0005737">
    <property type="term" value="C:cytoplasm"/>
    <property type="evidence" value="ECO:0007669"/>
    <property type="project" value="TreeGrafter"/>
</dbReference>
<name>A0AA91PE36_9MYCO</name>
<dbReference type="InterPro" id="IPR028202">
    <property type="entry name" value="Reductase_C"/>
</dbReference>
<dbReference type="AlphaFoldDB" id="A0AA91PE36"/>
<evidence type="ECO:0000256" key="4">
    <source>
        <dbReference type="ARBA" id="ARBA00023002"/>
    </source>
</evidence>
<dbReference type="Gene3D" id="3.30.390.30">
    <property type="match status" value="1"/>
</dbReference>
<evidence type="ECO:0000313" key="7">
    <source>
        <dbReference type="EMBL" id="OSC33365.1"/>
    </source>
</evidence>
<evidence type="ECO:0000259" key="5">
    <source>
        <dbReference type="Pfam" id="PF07992"/>
    </source>
</evidence>
<dbReference type="SUPFAM" id="SSF55424">
    <property type="entry name" value="FAD/NAD-linked reductases, dimerisation (C-terminal) domain"/>
    <property type="match status" value="1"/>
</dbReference>
<dbReference type="InterPro" id="IPR016156">
    <property type="entry name" value="FAD/NAD-linked_Rdtase_dimer_sf"/>
</dbReference>
<keyword evidence="2" id="KW-0285">Flavoprotein</keyword>
<feature type="domain" description="Reductase C-terminal" evidence="6">
    <location>
        <begin position="314"/>
        <end position="383"/>
    </location>
</feature>
<sequence>MIVGAGLAAVRTAEALRRGGDTGAITLVGAEPHPPYDRPPLSKQLLRGELAGPAEVALKPAEFYRDNDITLRLGAAATRLDPDAHTVVLADGARIGYDRLVIATGVTPRWLPGCPPLAGVHLLRSVDQAVALRAGVSAARRAVVVGAGFIGCEVTAALRAADVAVTLVDPAPAPLASVVGPTVGALIARLHRDEGVSVRTGVGVGEVTGAGHVESVTLDDGTTVPADLVVVGIGSRPVTDWLAGSGVRIDNGVVCDPVGRTSVPDVWALGDVAAWAYGRTHRRIAHWSNVADQARTVAAVMAGGDPPARATVPYVWSDQYELKLQCLGDPDPGDAVHIAEDRGREFLAYYERDGMLTAVVAAGMATQIRSARKQLTAPTPIAEALGAVTAV</sequence>
<dbReference type="PANTHER" id="PTHR43557">
    <property type="entry name" value="APOPTOSIS-INDUCING FACTOR 1"/>
    <property type="match status" value="1"/>
</dbReference>
<dbReference type="PANTHER" id="PTHR43557:SF2">
    <property type="entry name" value="RIESKE DOMAIN-CONTAINING PROTEIN-RELATED"/>
    <property type="match status" value="1"/>
</dbReference>
<dbReference type="SUPFAM" id="SSF51905">
    <property type="entry name" value="FAD/NAD(P)-binding domain"/>
    <property type="match status" value="2"/>
</dbReference>
<dbReference type="GO" id="GO:0016651">
    <property type="term" value="F:oxidoreductase activity, acting on NAD(P)H"/>
    <property type="evidence" value="ECO:0007669"/>
    <property type="project" value="TreeGrafter"/>
</dbReference>
<comment type="caution">
    <text evidence="7">The sequence shown here is derived from an EMBL/GenBank/DDBJ whole genome shotgun (WGS) entry which is preliminary data.</text>
</comment>
<accession>A0AA91PE36</accession>
<dbReference type="Pfam" id="PF14759">
    <property type="entry name" value="Reductase_C"/>
    <property type="match status" value="1"/>
</dbReference>
<evidence type="ECO:0000259" key="6">
    <source>
        <dbReference type="Pfam" id="PF14759"/>
    </source>
</evidence>
<dbReference type="InterPro" id="IPR023753">
    <property type="entry name" value="FAD/NAD-binding_dom"/>
</dbReference>
<reference evidence="7 8" key="1">
    <citation type="submission" date="2017-04" db="EMBL/GenBank/DDBJ databases">
        <title>The new phylogeny of genus Mycobacterium.</title>
        <authorList>
            <person name="Tortoli E."/>
            <person name="Trovato A."/>
            <person name="Cirillo D.M."/>
        </authorList>
    </citation>
    <scope>NUCLEOTIDE SEQUENCE [LARGE SCALE GENOMIC DNA]</scope>
    <source>
        <strain evidence="7 8">KCTC 19819</strain>
    </source>
</reference>
<evidence type="ECO:0000256" key="2">
    <source>
        <dbReference type="ARBA" id="ARBA00022630"/>
    </source>
</evidence>
<keyword evidence="8" id="KW-1185">Reference proteome</keyword>
<dbReference type="Proteomes" id="UP000193577">
    <property type="component" value="Unassembled WGS sequence"/>
</dbReference>
<dbReference type="InterPro" id="IPR050446">
    <property type="entry name" value="FAD-oxidoreductase/Apoptosis"/>
</dbReference>
<dbReference type="Pfam" id="PF07992">
    <property type="entry name" value="Pyr_redox_2"/>
    <property type="match status" value="1"/>
</dbReference>
<dbReference type="EMBL" id="NCXO01000023">
    <property type="protein sequence ID" value="OSC33365.1"/>
    <property type="molecule type" value="Genomic_DNA"/>
</dbReference>
<dbReference type="PRINTS" id="PR00411">
    <property type="entry name" value="PNDRDTASEI"/>
</dbReference>
<organism evidence="7 8">
    <name type="scientific">Mycolicibacillus koreensis</name>
    <dbReference type="NCBI Taxonomy" id="1069220"/>
    <lineage>
        <taxon>Bacteria</taxon>
        <taxon>Bacillati</taxon>
        <taxon>Actinomycetota</taxon>
        <taxon>Actinomycetes</taxon>
        <taxon>Mycobacteriales</taxon>
        <taxon>Mycobacteriaceae</taxon>
        <taxon>Mycolicibacillus</taxon>
    </lineage>
</organism>
<dbReference type="InterPro" id="IPR036188">
    <property type="entry name" value="FAD/NAD-bd_sf"/>
</dbReference>